<reference evidence="3 4" key="1">
    <citation type="journal article" date="2019" name="Int. J. Syst. Evol. Microbiol.">
        <title>The Global Catalogue of Microorganisms (GCM) 10K type strain sequencing project: providing services to taxonomists for standard genome sequencing and annotation.</title>
        <authorList>
            <consortium name="The Broad Institute Genomics Platform"/>
            <consortium name="The Broad Institute Genome Sequencing Center for Infectious Disease"/>
            <person name="Wu L."/>
            <person name="Ma J."/>
        </authorList>
    </citation>
    <scope>NUCLEOTIDE SEQUENCE [LARGE SCALE GENOMIC DNA]</scope>
    <source>
        <strain evidence="3 4">CGMCC 1.10387</strain>
    </source>
</reference>
<dbReference type="EMBL" id="JBHUDP010000007">
    <property type="protein sequence ID" value="MFD1687035.1"/>
    <property type="molecule type" value="Genomic_DNA"/>
</dbReference>
<evidence type="ECO:0000313" key="3">
    <source>
        <dbReference type="EMBL" id="MFD1687035.1"/>
    </source>
</evidence>
<dbReference type="InterPro" id="IPR036388">
    <property type="entry name" value="WH-like_DNA-bd_sf"/>
</dbReference>
<accession>A0ABD6E371</accession>
<dbReference type="InterPro" id="IPR056528">
    <property type="entry name" value="HVO_2833_C"/>
</dbReference>
<organism evidence="3 4">
    <name type="scientific">Halobellus litoreus</name>
    <dbReference type="NCBI Taxonomy" id="755310"/>
    <lineage>
        <taxon>Archaea</taxon>
        <taxon>Methanobacteriati</taxon>
        <taxon>Methanobacteriota</taxon>
        <taxon>Stenosarchaea group</taxon>
        <taxon>Halobacteria</taxon>
        <taxon>Halobacteriales</taxon>
        <taxon>Haloferacaceae</taxon>
        <taxon>Halobellus</taxon>
    </lineage>
</organism>
<dbReference type="AlphaFoldDB" id="A0ABD6E371"/>
<dbReference type="InterPro" id="IPR036390">
    <property type="entry name" value="WH_DNA-bd_sf"/>
</dbReference>
<protein>
    <submittedName>
        <fullName evidence="3">MarR family transcriptional regulator</fullName>
    </submittedName>
</protein>
<feature type="domain" description="HTH marR-type" evidence="1">
    <location>
        <begin position="9"/>
        <end position="56"/>
    </location>
</feature>
<gene>
    <name evidence="3" type="ORF">ACFSAS_15600</name>
</gene>
<dbReference type="GO" id="GO:0006355">
    <property type="term" value="P:regulation of DNA-templated transcription"/>
    <property type="evidence" value="ECO:0007669"/>
    <property type="project" value="UniProtKB-ARBA"/>
</dbReference>
<dbReference type="Pfam" id="PF12802">
    <property type="entry name" value="MarR_2"/>
    <property type="match status" value="1"/>
</dbReference>
<dbReference type="Pfam" id="PF24271">
    <property type="entry name" value="HVO_2833_C"/>
    <property type="match status" value="1"/>
</dbReference>
<dbReference type="Proteomes" id="UP001597092">
    <property type="component" value="Unassembled WGS sequence"/>
</dbReference>
<evidence type="ECO:0000259" key="1">
    <source>
        <dbReference type="Pfam" id="PF12802"/>
    </source>
</evidence>
<sequence>MLRRIELEVLAIVERGDTISELATKLDHSESYLSRAVGDLVEKGLVYTERDGRRKRIIPSDARAVEAYQDLVRQHSHIEFPELLTGKTLEVLYYLDKPRTVADIADRTDNYRNTVNRILKRFRDRGLIGSDEGRYDFNADFDRLHEFARELAHHLHRQRLESVAPKGTILWGDYDEFLAQTETEIDVEGFHETGLARFAVFDLQFLLTSHRYYLFSEELDAVSPAELCCHTLLIDDGSRHRSYCLLLLSHVDVDEDDLREQAATYGLEDEIDALLRYLETHGEVDDDRLPKWSEFQKLAADYEIEQ</sequence>
<evidence type="ECO:0000259" key="2">
    <source>
        <dbReference type="Pfam" id="PF24271"/>
    </source>
</evidence>
<keyword evidence="4" id="KW-1185">Reference proteome</keyword>
<dbReference type="SUPFAM" id="SSF46785">
    <property type="entry name" value="Winged helix' DNA-binding domain"/>
    <property type="match status" value="2"/>
</dbReference>
<feature type="domain" description="HVO-2833 C-terminal" evidence="2">
    <location>
        <begin position="188"/>
        <end position="304"/>
    </location>
</feature>
<dbReference type="Gene3D" id="1.10.10.10">
    <property type="entry name" value="Winged helix-like DNA-binding domain superfamily/Winged helix DNA-binding domain"/>
    <property type="match status" value="2"/>
</dbReference>
<dbReference type="InterPro" id="IPR000835">
    <property type="entry name" value="HTH_MarR-typ"/>
</dbReference>
<dbReference type="CDD" id="cd00090">
    <property type="entry name" value="HTH_ARSR"/>
    <property type="match status" value="1"/>
</dbReference>
<proteinExistence type="predicted"/>
<name>A0ABD6E371_9EURY</name>
<dbReference type="InterPro" id="IPR011991">
    <property type="entry name" value="ArsR-like_HTH"/>
</dbReference>
<comment type="caution">
    <text evidence="3">The sequence shown here is derived from an EMBL/GenBank/DDBJ whole genome shotgun (WGS) entry which is preliminary data.</text>
</comment>
<dbReference type="RefSeq" id="WP_256309220.1">
    <property type="nucleotide sequence ID" value="NZ_JANHAW010000004.1"/>
</dbReference>
<evidence type="ECO:0000313" key="4">
    <source>
        <dbReference type="Proteomes" id="UP001597092"/>
    </source>
</evidence>